<feature type="compositionally biased region" description="Basic and acidic residues" evidence="2">
    <location>
        <begin position="14"/>
        <end position="24"/>
    </location>
</feature>
<evidence type="ECO:0000259" key="3">
    <source>
        <dbReference type="Pfam" id="PF05183"/>
    </source>
</evidence>
<proteinExistence type="inferred from homology"/>
<dbReference type="PANTHER" id="PTHR23079">
    <property type="entry name" value="RNA-DEPENDENT RNA POLYMERASE"/>
    <property type="match status" value="1"/>
</dbReference>
<accession>A0A5C3PJG9</accession>
<keyword evidence="1" id="KW-0548">Nucleotidyltransferase</keyword>
<dbReference type="AlphaFoldDB" id="A0A5C3PJG9"/>
<evidence type="ECO:0000256" key="1">
    <source>
        <dbReference type="RuleBase" id="RU363098"/>
    </source>
</evidence>
<keyword evidence="1" id="KW-0696">RNA-directed RNA polymerase</keyword>
<protein>
    <recommendedName>
        <fullName evidence="1">RNA-dependent RNA polymerase</fullName>
        <ecNumber evidence="1">2.7.7.48</ecNumber>
    </recommendedName>
</protein>
<reference evidence="4 5" key="1">
    <citation type="journal article" date="2019" name="Nat. Ecol. Evol.">
        <title>Megaphylogeny resolves global patterns of mushroom evolution.</title>
        <authorList>
            <person name="Varga T."/>
            <person name="Krizsan K."/>
            <person name="Foldi C."/>
            <person name="Dima B."/>
            <person name="Sanchez-Garcia M."/>
            <person name="Sanchez-Ramirez S."/>
            <person name="Szollosi G.J."/>
            <person name="Szarkandi J.G."/>
            <person name="Papp V."/>
            <person name="Albert L."/>
            <person name="Andreopoulos W."/>
            <person name="Angelini C."/>
            <person name="Antonin V."/>
            <person name="Barry K.W."/>
            <person name="Bougher N.L."/>
            <person name="Buchanan P."/>
            <person name="Buyck B."/>
            <person name="Bense V."/>
            <person name="Catcheside P."/>
            <person name="Chovatia M."/>
            <person name="Cooper J."/>
            <person name="Damon W."/>
            <person name="Desjardin D."/>
            <person name="Finy P."/>
            <person name="Geml J."/>
            <person name="Haridas S."/>
            <person name="Hughes K."/>
            <person name="Justo A."/>
            <person name="Karasinski D."/>
            <person name="Kautmanova I."/>
            <person name="Kiss B."/>
            <person name="Kocsube S."/>
            <person name="Kotiranta H."/>
            <person name="LaButti K.M."/>
            <person name="Lechner B.E."/>
            <person name="Liimatainen K."/>
            <person name="Lipzen A."/>
            <person name="Lukacs Z."/>
            <person name="Mihaltcheva S."/>
            <person name="Morgado L.N."/>
            <person name="Niskanen T."/>
            <person name="Noordeloos M.E."/>
            <person name="Ohm R.A."/>
            <person name="Ortiz-Santana B."/>
            <person name="Ovrebo C."/>
            <person name="Racz N."/>
            <person name="Riley R."/>
            <person name="Savchenko A."/>
            <person name="Shiryaev A."/>
            <person name="Soop K."/>
            <person name="Spirin V."/>
            <person name="Szebenyi C."/>
            <person name="Tomsovsky M."/>
            <person name="Tulloss R.E."/>
            <person name="Uehling J."/>
            <person name="Grigoriev I.V."/>
            <person name="Vagvolgyi C."/>
            <person name="Papp T."/>
            <person name="Martin F.M."/>
            <person name="Miettinen O."/>
            <person name="Hibbett D.S."/>
            <person name="Nagy L.G."/>
        </authorList>
    </citation>
    <scope>NUCLEOTIDE SEQUENCE [LARGE SCALE GENOMIC DNA]</scope>
    <source>
        <strain evidence="4 5">HHB13444</strain>
    </source>
</reference>
<dbReference type="Pfam" id="PF05183">
    <property type="entry name" value="RdRP"/>
    <property type="match status" value="1"/>
</dbReference>
<dbReference type="InParanoid" id="A0A5C3PJG9"/>
<keyword evidence="5" id="KW-1185">Reference proteome</keyword>
<feature type="region of interest" description="Disordered" evidence="2">
    <location>
        <begin position="1"/>
        <end position="127"/>
    </location>
</feature>
<dbReference type="GO" id="GO:0030422">
    <property type="term" value="P:siRNA processing"/>
    <property type="evidence" value="ECO:0007669"/>
    <property type="project" value="TreeGrafter"/>
</dbReference>
<dbReference type="InterPro" id="IPR007855">
    <property type="entry name" value="RDRP"/>
</dbReference>
<feature type="compositionally biased region" description="Low complexity" evidence="2">
    <location>
        <begin position="30"/>
        <end position="43"/>
    </location>
</feature>
<dbReference type="Proteomes" id="UP000308197">
    <property type="component" value="Unassembled WGS sequence"/>
</dbReference>
<dbReference type="GO" id="GO:0003968">
    <property type="term" value="F:RNA-directed RNA polymerase activity"/>
    <property type="evidence" value="ECO:0007669"/>
    <property type="project" value="UniProtKB-KW"/>
</dbReference>
<evidence type="ECO:0000313" key="5">
    <source>
        <dbReference type="Proteomes" id="UP000308197"/>
    </source>
</evidence>
<comment type="similarity">
    <text evidence="1">Belongs to the RdRP family.</text>
</comment>
<evidence type="ECO:0000256" key="2">
    <source>
        <dbReference type="SAM" id="MobiDB-lite"/>
    </source>
</evidence>
<evidence type="ECO:0000313" key="4">
    <source>
        <dbReference type="EMBL" id="TFK89676.1"/>
    </source>
</evidence>
<keyword evidence="1" id="KW-0808">Transferase</keyword>
<dbReference type="PANTHER" id="PTHR23079:SF14">
    <property type="entry name" value="RNA-DEPENDENT RNA POLYMERASE"/>
    <property type="match status" value="1"/>
</dbReference>
<dbReference type="STRING" id="1314778.A0A5C3PJG9"/>
<dbReference type="InterPro" id="IPR057596">
    <property type="entry name" value="RDRP_core"/>
</dbReference>
<feature type="domain" description="RDRP core" evidence="3">
    <location>
        <begin position="295"/>
        <end position="985"/>
    </location>
</feature>
<sequence length="1202" mass="135233">MEEVTAELKRKRAARDEGRDDRPSKILHTSESQSSDSSRASAATVVAGPSSVRRTDTGSTAVASAPTTQPEASGSGTTRTASCKADPLPFGAHSASASSSKSTATPTTSLDSSTPADDPPPPATLLTQPSSVAARDYKPPKPVVVAHSTHFMGFLRQLPWGVQWEIARYVNTGFGYDRFTIADLSQWKGKDNSAAPDVTRFVEAADGKRGKGKVADDDDDSISSEYKTTYAREQSAKLPWAELDREEQIMQKHGDYAALGCNESEGFCPEDPGWYGGKVHFTAKVIVDKEKKDDFRLVLDRPTLGTSNRFMRRFGSRRFIRVRIQKDALMQKGNSLAAYFYRPFVISGAVFRAFFAKEQNVFLFRTNEVVREVDGVVKVMPPSEPPAGERSLFELIKWHNDLKFNNDQTMAKWAARFALGLSNSSPGLRLEPHNINFEDDIICEAFDGRGKPPSEMQMTDGCGFANRAVMQALYEKFPQWSNTPTAIQCRIGGAKGLLLVRHDLPPELEDKPRIWLRPSQTKIKYTTAPLSECILPPGADLAKLTLDVLRASRLKCPANLSTETITNFAENGVPFERFGELFQLNIRERLDALLDWQKALSGAGKHADSDQAKYHAEMKLLWHALSREGGVMSARLARESPGMARVAGHIAEDREEEEWDDEDGLTQLDRAIGDRSSAWWGDPVSGQPSSLEETCMAMLDSGFSPATNLCLRAKLKEVAKKVVKTFRTRYRFAVPMSCSAFIVPDPHGVLGPGEIHVKSSQRNLPDPSGRMTDLVKGDVLVTRHPCKVPSDVQKVRAVEHYKLSHYVDVIVVSTKSHVFKGESLDRHLASLTGGGDYDGDTMEVFWDPKIVQAFKSPDPRKFAVEPPEVKASLLKNSETVQEYLKCLPANATDDFKIYTLQRYLLGALQDKSLVGQYSTWWENSTYHNGYDHPETIFLAYMFCAILDGSKTGVTVKPEIYREHCRNHVWQSRGPAWKEVVEEEERHMGDYKMNRSHLKRGATLGKFVMDHLLKVIQNECNKEYKRIEEKLVVNTVAPYDKDLAAPWEEACARAKELSKLGSPRMQDDLNKIKSHVEEMHAKERIMKSTNVNKGQKQGKTFTDLRIEKRQDVLRAASREFHATFKDWFCFSAHETRRIKASYAYIYDYKTMWNKWSRFPWDVSMRDLCEIKAEALGSPKTVAHEFYHWMNISQAYLRKHTQDS</sequence>
<gene>
    <name evidence="4" type="ORF">K466DRAFT_486396</name>
</gene>
<dbReference type="EC" id="2.7.7.48" evidence="1"/>
<dbReference type="GO" id="GO:0031380">
    <property type="term" value="C:nuclear RNA-directed RNA polymerase complex"/>
    <property type="evidence" value="ECO:0007669"/>
    <property type="project" value="TreeGrafter"/>
</dbReference>
<dbReference type="EMBL" id="ML211069">
    <property type="protein sequence ID" value="TFK89676.1"/>
    <property type="molecule type" value="Genomic_DNA"/>
</dbReference>
<feature type="compositionally biased region" description="Low complexity" evidence="2">
    <location>
        <begin position="92"/>
        <end position="116"/>
    </location>
</feature>
<dbReference type="GO" id="GO:0003723">
    <property type="term" value="F:RNA binding"/>
    <property type="evidence" value="ECO:0007669"/>
    <property type="project" value="UniProtKB-KW"/>
</dbReference>
<feature type="compositionally biased region" description="Polar residues" evidence="2">
    <location>
        <begin position="57"/>
        <end position="81"/>
    </location>
</feature>
<name>A0A5C3PJG9_9APHY</name>
<keyword evidence="1" id="KW-0694">RNA-binding</keyword>
<comment type="catalytic activity">
    <reaction evidence="1">
        <text>RNA(n) + a ribonucleoside 5'-triphosphate = RNA(n+1) + diphosphate</text>
        <dbReference type="Rhea" id="RHEA:21248"/>
        <dbReference type="Rhea" id="RHEA-COMP:14527"/>
        <dbReference type="Rhea" id="RHEA-COMP:17342"/>
        <dbReference type="ChEBI" id="CHEBI:33019"/>
        <dbReference type="ChEBI" id="CHEBI:61557"/>
        <dbReference type="ChEBI" id="CHEBI:140395"/>
        <dbReference type="EC" id="2.7.7.48"/>
    </reaction>
</comment>
<organism evidence="4 5">
    <name type="scientific">Polyporus arcularius HHB13444</name>
    <dbReference type="NCBI Taxonomy" id="1314778"/>
    <lineage>
        <taxon>Eukaryota</taxon>
        <taxon>Fungi</taxon>
        <taxon>Dikarya</taxon>
        <taxon>Basidiomycota</taxon>
        <taxon>Agaricomycotina</taxon>
        <taxon>Agaricomycetes</taxon>
        <taxon>Polyporales</taxon>
        <taxon>Polyporaceae</taxon>
        <taxon>Polyporus</taxon>
    </lineage>
</organism>